<dbReference type="SUPFAM" id="SSF56112">
    <property type="entry name" value="Protein kinase-like (PK-like)"/>
    <property type="match status" value="1"/>
</dbReference>
<feature type="domain" description="Protein kinase" evidence="7">
    <location>
        <begin position="440"/>
        <end position="697"/>
    </location>
</feature>
<dbReference type="InterPro" id="IPR050538">
    <property type="entry name" value="MAP_kinase_kinase_kinase"/>
</dbReference>
<feature type="compositionally biased region" description="Polar residues" evidence="6">
    <location>
        <begin position="59"/>
        <end position="68"/>
    </location>
</feature>
<dbReference type="PANTHER" id="PTHR48016:SF56">
    <property type="entry name" value="MAPKK KINASE"/>
    <property type="match status" value="1"/>
</dbReference>
<dbReference type="InterPro" id="IPR000719">
    <property type="entry name" value="Prot_kinase_dom"/>
</dbReference>
<feature type="region of interest" description="Disordered" evidence="6">
    <location>
        <begin position="714"/>
        <end position="764"/>
    </location>
</feature>
<feature type="region of interest" description="Disordered" evidence="6">
    <location>
        <begin position="1294"/>
        <end position="1386"/>
    </location>
</feature>
<evidence type="ECO:0000256" key="1">
    <source>
        <dbReference type="ARBA" id="ARBA00022679"/>
    </source>
</evidence>
<dbReference type="OrthoDB" id="285405at2759"/>
<reference evidence="8 9" key="1">
    <citation type="submission" date="2014-06" db="EMBL/GenBank/DDBJ databases">
        <authorList>
            <person name="Swart Estienne"/>
        </authorList>
    </citation>
    <scope>NUCLEOTIDE SEQUENCE [LARGE SCALE GENOMIC DNA]</scope>
    <source>
        <strain evidence="8 9">130c</strain>
    </source>
</reference>
<dbReference type="InterPro" id="IPR011009">
    <property type="entry name" value="Kinase-like_dom_sf"/>
</dbReference>
<feature type="compositionally biased region" description="Acidic residues" evidence="6">
    <location>
        <begin position="1345"/>
        <end position="1359"/>
    </location>
</feature>
<feature type="compositionally biased region" description="Polar residues" evidence="6">
    <location>
        <begin position="853"/>
        <end position="881"/>
    </location>
</feature>
<feature type="compositionally biased region" description="Acidic residues" evidence="6">
    <location>
        <begin position="382"/>
        <end position="394"/>
    </location>
</feature>
<feature type="region of interest" description="Disordered" evidence="6">
    <location>
        <begin position="10"/>
        <end position="155"/>
    </location>
</feature>
<feature type="compositionally biased region" description="Basic and acidic residues" evidence="6">
    <location>
        <begin position="886"/>
        <end position="902"/>
    </location>
</feature>
<evidence type="ECO:0000259" key="7">
    <source>
        <dbReference type="PROSITE" id="PS50011"/>
    </source>
</evidence>
<feature type="region of interest" description="Disordered" evidence="6">
    <location>
        <begin position="784"/>
        <end position="977"/>
    </location>
</feature>
<feature type="compositionally biased region" description="Polar residues" evidence="6">
    <location>
        <begin position="1224"/>
        <end position="1234"/>
    </location>
</feature>
<sequence>MGCCQCKKQAQLKEKDSNQSSKNVNANDKSSAQGKKNLSELDGNQEGNASVVGDRSANYLLNINPQDDTTNEESKIISAPQNEENNDDNQDNSEDMEEEYLEGEESEEDLEEEEEEEEETEEEQTDSELESEEIKDQVDQLQNQSSNPLSIDIGFQNQLNNQHCINQDQAMNEGGTPPRNDLIVVRQKTASTNSSKNDGILERQKTQSQSPKSSQKAHIKIDHLNLPQETPPSQKSRKKLQLQLVSQPESLDDSSRQDYKKEPEIVQSNIQQDKLLKPSDALQLQNQRRPPQFLKSSKKSSSFNVKKEENHNLKEMQRKAQESYEKKRTQNLEQDRDKRKKNEYAHYEDEEDEKIVIPDDVRSSKNSKRSKKSKSKGNSQAIEEEDENEYEESEEEIIKKFFDNDNKDRYFTKEQIDYYETVYKPMMEKPGQRKYIIRNFKKSHAIGSGSFGTVYSGFDNDHGILIAVKAAPISPYANTTQDRKIKALMQEIDLLKTLNHKNIVKYLGSHKDADCINIFLEFVSGGSLERIYKTYPMNENLLRVYTKQILEGLEYLHVNNVIHRDIKAANILLDSPSVCKLADFGSSKKYYGQLNQQFNSFCGTPYWMAPEVIKQIGHNRYADIWSLGCTVYEMIAGRPPWSDKKDISVLLAIAEAKEPPKYPKNLSPELKSFLDCCFKKDPYQRANVFELLRHKFINVQAKIQHYHFSLDKIDEENTPGPTPSEYSKKIGTSRSGERAPSSDNNSSPGKQNKQQPGKFFPSKGEKDYFIKDCEQIDEVDENRSSLYTQKYSKSSNAQNREKKNSQRSKKGSSSNYKQVKIEYSESNQAEEEEDEESKEDKVSQFNKGRRQSTMKNNKNHQQIEPQIQQDMLRPQKTSNFELQVPGKEKSNHKAKTPVEAHNQKRPSSINKNQRDKISIVSPELSDSQGVQSPSQDSSYQKFSTKDFYSDSRSRGRSDNSKNKKSEAKRQMTRQEIELQILNEIMSIAEQKEKEEKDSESGNSSLISSDQSKSQMSKKEKVGYSKLNRQETAKLSVINVGQLDPDRPLSTKKADEKKKLFEDQELISQYDQQVQQFDSQPQITKENGIRLLSIIDEVRKEEGIDVNSYHLNQEEIQANQESERSQSLEEFKREAQRLIEKKKKNLQPINTSAKNLQKIPLGIGYKDYLRPQLSYVTEECQSSSSNLSKVSINKQIRQRVQMDILEDIARELKEQAAASPPSRAQMISQKAINSKSKNKQLAMLSEENSQDSDGEEEKLKQVEEQKKHKQQAANLIIKENGNYDKDELNIPDHNIFRSRDSQKDRSFKQEQISPDKDEELEIQKQSQQQPEAVRSLVKNTSLDSFDTSEENSESDSDENVESARMNTDEMEQILMNNAASNNNNRNK</sequence>
<keyword evidence="3 8" id="KW-0418">Kinase</keyword>
<feature type="compositionally biased region" description="Acidic residues" evidence="6">
    <location>
        <begin position="828"/>
        <end position="837"/>
    </location>
</feature>
<feature type="compositionally biased region" description="Polar residues" evidence="6">
    <location>
        <begin position="18"/>
        <end position="36"/>
    </location>
</feature>
<evidence type="ECO:0000256" key="3">
    <source>
        <dbReference type="ARBA" id="ARBA00022777"/>
    </source>
</evidence>
<proteinExistence type="predicted"/>
<dbReference type="PANTHER" id="PTHR48016">
    <property type="entry name" value="MAP KINASE KINASE KINASE SSK2-RELATED-RELATED"/>
    <property type="match status" value="1"/>
</dbReference>
<feature type="compositionally biased region" description="Polar residues" evidence="6">
    <location>
        <begin position="741"/>
        <end position="755"/>
    </location>
</feature>
<feature type="binding site" evidence="5">
    <location>
        <position position="469"/>
    </location>
    <ligand>
        <name>ATP</name>
        <dbReference type="ChEBI" id="CHEBI:30616"/>
    </ligand>
</feature>
<feature type="region of interest" description="Disordered" evidence="6">
    <location>
        <begin position="285"/>
        <end position="394"/>
    </location>
</feature>
<evidence type="ECO:0000256" key="5">
    <source>
        <dbReference type="PROSITE-ProRule" id="PRU10141"/>
    </source>
</evidence>
<feature type="compositionally biased region" description="Basic and acidic residues" evidence="6">
    <location>
        <begin position="305"/>
        <end position="347"/>
    </location>
</feature>
<dbReference type="InParanoid" id="A0A077ZXM1"/>
<feature type="compositionally biased region" description="Basic and acidic residues" evidence="6">
    <location>
        <begin position="1256"/>
        <end position="1265"/>
    </location>
</feature>
<feature type="compositionally biased region" description="Low complexity" evidence="6">
    <location>
        <begin position="1375"/>
        <end position="1386"/>
    </location>
</feature>
<evidence type="ECO:0000256" key="6">
    <source>
        <dbReference type="SAM" id="MobiDB-lite"/>
    </source>
</evidence>
<dbReference type="PROSITE" id="PS00108">
    <property type="entry name" value="PROTEIN_KINASE_ST"/>
    <property type="match status" value="1"/>
</dbReference>
<dbReference type="Pfam" id="PF00069">
    <property type="entry name" value="Pkinase"/>
    <property type="match status" value="1"/>
</dbReference>
<dbReference type="Gene3D" id="1.10.510.10">
    <property type="entry name" value="Transferase(Phosphotransferase) domain 1"/>
    <property type="match status" value="1"/>
</dbReference>
<keyword evidence="4 5" id="KW-0067">ATP-binding</keyword>
<feature type="region of interest" description="Disordered" evidence="6">
    <location>
        <begin position="189"/>
        <end position="259"/>
    </location>
</feature>
<feature type="region of interest" description="Disordered" evidence="6">
    <location>
        <begin position="1214"/>
        <end position="1270"/>
    </location>
</feature>
<feature type="compositionally biased region" description="Acidic residues" evidence="6">
    <location>
        <begin position="84"/>
        <end position="131"/>
    </location>
</feature>
<keyword evidence="2 5" id="KW-0547">Nucleotide-binding</keyword>
<feature type="compositionally biased region" description="Polar residues" evidence="6">
    <location>
        <begin position="139"/>
        <end position="155"/>
    </location>
</feature>
<protein>
    <submittedName>
        <fullName evidence="8">Mitogen-activated protein kinase kinase kinase 3-like</fullName>
    </submittedName>
</protein>
<evidence type="ECO:0000256" key="4">
    <source>
        <dbReference type="ARBA" id="ARBA00022840"/>
    </source>
</evidence>
<feature type="compositionally biased region" description="Basic and acidic residues" evidence="6">
    <location>
        <begin position="1016"/>
        <end position="1025"/>
    </location>
</feature>
<dbReference type="PROSITE" id="PS00107">
    <property type="entry name" value="PROTEIN_KINASE_ATP"/>
    <property type="match status" value="1"/>
</dbReference>
<dbReference type="SMART" id="SM00220">
    <property type="entry name" value="S_TKc"/>
    <property type="match status" value="1"/>
</dbReference>
<evidence type="ECO:0000313" key="8">
    <source>
        <dbReference type="EMBL" id="CDW73977.1"/>
    </source>
</evidence>
<keyword evidence="9" id="KW-1185">Reference proteome</keyword>
<dbReference type="Gene3D" id="3.30.200.20">
    <property type="entry name" value="Phosphorylase Kinase, domain 1"/>
    <property type="match status" value="1"/>
</dbReference>
<dbReference type="GO" id="GO:0004672">
    <property type="term" value="F:protein kinase activity"/>
    <property type="evidence" value="ECO:0007669"/>
    <property type="project" value="InterPro"/>
</dbReference>
<keyword evidence="1" id="KW-0808">Transferase</keyword>
<accession>A0A077ZXM1</accession>
<feature type="compositionally biased region" description="Polar residues" evidence="6">
    <location>
        <begin position="784"/>
        <end position="798"/>
    </location>
</feature>
<dbReference type="PROSITE" id="PS50011">
    <property type="entry name" value="PROTEIN_KINASE_DOM"/>
    <property type="match status" value="1"/>
</dbReference>
<feature type="compositionally biased region" description="Basic and acidic residues" evidence="6">
    <location>
        <begin position="943"/>
        <end position="976"/>
    </location>
</feature>
<dbReference type="Proteomes" id="UP000039865">
    <property type="component" value="Unassembled WGS sequence"/>
</dbReference>
<name>A0A077ZXM1_STYLE</name>
<feature type="compositionally biased region" description="Basic and acidic residues" evidence="6">
    <location>
        <begin position="1294"/>
        <end position="1307"/>
    </location>
</feature>
<evidence type="ECO:0000256" key="2">
    <source>
        <dbReference type="ARBA" id="ARBA00022741"/>
    </source>
</evidence>
<feature type="compositionally biased region" description="Basic and acidic residues" evidence="6">
    <location>
        <begin position="354"/>
        <end position="363"/>
    </location>
</feature>
<feature type="compositionally biased region" description="Basic residues" evidence="6">
    <location>
        <begin position="365"/>
        <end position="375"/>
    </location>
</feature>
<feature type="region of interest" description="Disordered" evidence="6">
    <location>
        <begin position="989"/>
        <end position="1025"/>
    </location>
</feature>
<dbReference type="CDD" id="cd06606">
    <property type="entry name" value="STKc_MAPKKK"/>
    <property type="match status" value="1"/>
</dbReference>
<feature type="compositionally biased region" description="Polar residues" evidence="6">
    <location>
        <begin position="924"/>
        <end position="942"/>
    </location>
</feature>
<evidence type="ECO:0000313" key="9">
    <source>
        <dbReference type="Proteomes" id="UP000039865"/>
    </source>
</evidence>
<dbReference type="GO" id="GO:0005524">
    <property type="term" value="F:ATP binding"/>
    <property type="evidence" value="ECO:0007669"/>
    <property type="project" value="UniProtKB-UniRule"/>
</dbReference>
<feature type="compositionally biased region" description="Low complexity" evidence="6">
    <location>
        <begin position="1000"/>
        <end position="1014"/>
    </location>
</feature>
<feature type="compositionally biased region" description="Low complexity" evidence="6">
    <location>
        <begin position="206"/>
        <end position="216"/>
    </location>
</feature>
<dbReference type="InterPro" id="IPR008271">
    <property type="entry name" value="Ser/Thr_kinase_AS"/>
</dbReference>
<feature type="compositionally biased region" description="Basic and acidic residues" evidence="6">
    <location>
        <begin position="989"/>
        <end position="999"/>
    </location>
</feature>
<gene>
    <name evidence="8" type="primary">Contig10596.g11317</name>
    <name evidence="8" type="ORF">STYLEM_2967</name>
</gene>
<dbReference type="OMA" id="CESISPQ"/>
<dbReference type="InterPro" id="IPR017441">
    <property type="entry name" value="Protein_kinase_ATP_BS"/>
</dbReference>
<organism evidence="8 9">
    <name type="scientific">Stylonychia lemnae</name>
    <name type="common">Ciliate</name>
    <dbReference type="NCBI Taxonomy" id="5949"/>
    <lineage>
        <taxon>Eukaryota</taxon>
        <taxon>Sar</taxon>
        <taxon>Alveolata</taxon>
        <taxon>Ciliophora</taxon>
        <taxon>Intramacronucleata</taxon>
        <taxon>Spirotrichea</taxon>
        <taxon>Stichotrichia</taxon>
        <taxon>Sporadotrichida</taxon>
        <taxon>Oxytrichidae</taxon>
        <taxon>Stylonychinae</taxon>
        <taxon>Stylonychia</taxon>
    </lineage>
</organism>
<dbReference type="EMBL" id="CCKQ01002861">
    <property type="protein sequence ID" value="CDW73977.1"/>
    <property type="molecule type" value="Genomic_DNA"/>
</dbReference>